<evidence type="ECO:0000256" key="1">
    <source>
        <dbReference type="ARBA" id="ARBA00006484"/>
    </source>
</evidence>
<dbReference type="RefSeq" id="WP_111455956.1">
    <property type="nucleotide sequence ID" value="NZ_QFYP01000001.1"/>
</dbReference>
<dbReference type="InterPro" id="IPR036291">
    <property type="entry name" value="NAD(P)-bd_dom_sf"/>
</dbReference>
<keyword evidence="2" id="KW-0560">Oxidoreductase</keyword>
<comment type="similarity">
    <text evidence="1">Belongs to the short-chain dehydrogenases/reductases (SDR) family.</text>
</comment>
<dbReference type="PANTHER" id="PTHR43669:SF3">
    <property type="entry name" value="ALCOHOL DEHYDROGENASE, PUTATIVE (AFU_ORTHOLOGUE AFUA_3G03445)-RELATED"/>
    <property type="match status" value="1"/>
</dbReference>
<keyword evidence="4" id="KW-1185">Reference proteome</keyword>
<dbReference type="AlphaFoldDB" id="A0A328AUF4"/>
<evidence type="ECO:0000256" key="2">
    <source>
        <dbReference type="ARBA" id="ARBA00023002"/>
    </source>
</evidence>
<dbReference type="OrthoDB" id="9781689at2"/>
<name>A0A328AUF4_9CAUL</name>
<evidence type="ECO:0000313" key="3">
    <source>
        <dbReference type="EMBL" id="RAK58663.1"/>
    </source>
</evidence>
<dbReference type="GO" id="GO:0016491">
    <property type="term" value="F:oxidoreductase activity"/>
    <property type="evidence" value="ECO:0007669"/>
    <property type="project" value="UniProtKB-KW"/>
</dbReference>
<dbReference type="Pfam" id="PF00106">
    <property type="entry name" value="adh_short"/>
    <property type="match status" value="1"/>
</dbReference>
<gene>
    <name evidence="3" type="ORF">DJ021_02045</name>
</gene>
<proteinExistence type="inferred from homology"/>
<dbReference type="Proteomes" id="UP000249842">
    <property type="component" value="Unassembled WGS sequence"/>
</dbReference>
<evidence type="ECO:0000313" key="4">
    <source>
        <dbReference type="Proteomes" id="UP000249842"/>
    </source>
</evidence>
<accession>A0A328AUF4</accession>
<dbReference type="PANTHER" id="PTHR43669">
    <property type="entry name" value="5-KETO-D-GLUCONATE 5-REDUCTASE"/>
    <property type="match status" value="1"/>
</dbReference>
<dbReference type="EMBL" id="QFYP01000001">
    <property type="protein sequence ID" value="RAK58663.1"/>
    <property type="molecule type" value="Genomic_DNA"/>
</dbReference>
<evidence type="ECO:0008006" key="5">
    <source>
        <dbReference type="Google" id="ProtNLM"/>
    </source>
</evidence>
<dbReference type="Gene3D" id="3.40.50.720">
    <property type="entry name" value="NAD(P)-binding Rossmann-like Domain"/>
    <property type="match status" value="1"/>
</dbReference>
<protein>
    <recommendedName>
        <fullName evidence="5">Short-chain dehydrogenase</fullName>
    </recommendedName>
</protein>
<reference evidence="4" key="1">
    <citation type="submission" date="2018-05" db="EMBL/GenBank/DDBJ databases">
        <authorList>
            <person name="Li X."/>
        </authorList>
    </citation>
    <scope>NUCLEOTIDE SEQUENCE [LARGE SCALE GENOMIC DNA]</scope>
    <source>
        <strain evidence="4">HKS-05</strain>
    </source>
</reference>
<dbReference type="InterPro" id="IPR002347">
    <property type="entry name" value="SDR_fam"/>
</dbReference>
<dbReference type="SUPFAM" id="SSF51735">
    <property type="entry name" value="NAD(P)-binding Rossmann-fold domains"/>
    <property type="match status" value="1"/>
</dbReference>
<comment type="caution">
    <text evidence="3">The sequence shown here is derived from an EMBL/GenBank/DDBJ whole genome shotgun (WGS) entry which is preliminary data.</text>
</comment>
<sequence>MRAKLKPLAQQVVIVAGASGATGLAIARRAAQAGAAVVLTGHGETALRQAAEAINAEGGRAHAVAGDLADPEAAGRIARAAVARFGGFDTWINGPESHELAAANGAREAARHFRGRPGGGAVVNLTPAAPNLSRTLRRELARAPVSLTEIRLPRGVQPQAAADVIAAAALYAASHALGRMSVSASGRRLSFYTEAQKHRGLLVGAGLVALAAASAWYGRGRLAAVARPVIRSAVRPLVVRAVARRPLTTARLAARRPRQALKLARALS</sequence>
<organism evidence="3 4">
    <name type="scientific">Phenylobacterium hankyongense</name>
    <dbReference type="NCBI Taxonomy" id="1813876"/>
    <lineage>
        <taxon>Bacteria</taxon>
        <taxon>Pseudomonadati</taxon>
        <taxon>Pseudomonadota</taxon>
        <taxon>Alphaproteobacteria</taxon>
        <taxon>Caulobacterales</taxon>
        <taxon>Caulobacteraceae</taxon>
        <taxon>Phenylobacterium</taxon>
    </lineage>
</organism>